<accession>A0A9Q4ZK92</accession>
<proteinExistence type="predicted"/>
<reference evidence="1" key="1">
    <citation type="submission" date="2019-11" db="EMBL/GenBank/DDBJ databases">
        <title>Spread of Macrolides and rifampicin resistant Rhodococcus equi in clinical isolates in the USA.</title>
        <authorList>
            <person name="Alvarez-Narvaez S."/>
            <person name="Huber L."/>
            <person name="Cohen N.D."/>
            <person name="Slovis N."/>
            <person name="Greiter M."/>
            <person name="Giguere S."/>
            <person name="Hart K."/>
        </authorList>
    </citation>
    <scope>NUCLEOTIDE SEQUENCE</scope>
    <source>
        <strain evidence="1">Lh_17</strain>
    </source>
</reference>
<evidence type="ECO:0000313" key="1">
    <source>
        <dbReference type="EMBL" id="MBM4567526.1"/>
    </source>
</evidence>
<dbReference type="AlphaFoldDB" id="A0A9Q4ZK92"/>
<reference evidence="2" key="2">
    <citation type="journal article" date="2020" name="Environ. Microbiol.">
        <title>The novel and transferable erm(51) gene confers Macrolides, Lincosamides, and Streptogramins B (MLSB) resistance to clonal Rhodococcus equi in the environment.</title>
        <authorList>
            <person name="Huber L."/>
            <person name="Giguere S."/>
            <person name="Slovis N.M."/>
            <person name="Alvarez-Narvaez S."/>
            <person name="Hart K.A."/>
            <person name="Greiter M."/>
            <person name="Morris E.R.A."/>
            <person name="Cohen N.D."/>
        </authorList>
    </citation>
    <scope>NUCLEOTIDE SEQUENCE</scope>
    <source>
        <strain evidence="2">Lh_116_1</strain>
    </source>
</reference>
<evidence type="ECO:0000313" key="2">
    <source>
        <dbReference type="EMBL" id="NKT78248.1"/>
    </source>
</evidence>
<dbReference type="EMBL" id="WUXR01000012">
    <property type="protein sequence ID" value="MBM4567526.1"/>
    <property type="molecule type" value="Genomic_DNA"/>
</dbReference>
<comment type="caution">
    <text evidence="2">The sequence shown here is derived from an EMBL/GenBank/DDBJ whole genome shotgun (WGS) entry which is preliminary data.</text>
</comment>
<dbReference type="Proteomes" id="UP000808906">
    <property type="component" value="Unassembled WGS sequence"/>
</dbReference>
<evidence type="ECO:0000313" key="3">
    <source>
        <dbReference type="Proteomes" id="UP000603463"/>
    </source>
</evidence>
<dbReference type="EMBL" id="WVBC01000030">
    <property type="protein sequence ID" value="NKT78248.1"/>
    <property type="molecule type" value="Genomic_DNA"/>
</dbReference>
<dbReference type="Proteomes" id="UP000603463">
    <property type="component" value="Unassembled WGS sequence"/>
</dbReference>
<dbReference type="RefSeq" id="WP_084979614.1">
    <property type="nucleotide sequence ID" value="NZ_JAJNNF010000073.1"/>
</dbReference>
<name>A0A9Q4ZK92_RHOHA</name>
<sequence length="191" mass="20566">MSTHADPNKAYVWLDGDVYRAPAGTPMPTDPFAVAPVSGSSPSVTWDAFGGIEAGFEVNPSRDLKTLPVWNRREAPYKVVKGPLEERFKLRATDYSKATVLTALQGGSISEIGSGSSLFQWNPGADEDFAAMFVLRDDDGMSGFYCSKVTLTTPPPRVFGGESLDGFEFELLALDKVVPITNFNPLAPTGP</sequence>
<gene>
    <name evidence="1" type="ORF">GS441_19520</name>
    <name evidence="2" type="ORF">GS882_09065</name>
</gene>
<protein>
    <submittedName>
        <fullName evidence="2">Uncharacterized protein</fullName>
    </submittedName>
</protein>
<organism evidence="2 3">
    <name type="scientific">Rhodococcus hoagii</name>
    <name type="common">Corynebacterium equii</name>
    <dbReference type="NCBI Taxonomy" id="43767"/>
    <lineage>
        <taxon>Bacteria</taxon>
        <taxon>Bacillati</taxon>
        <taxon>Actinomycetota</taxon>
        <taxon>Actinomycetes</taxon>
        <taxon>Mycobacteriales</taxon>
        <taxon>Nocardiaceae</taxon>
        <taxon>Prescottella</taxon>
    </lineage>
</organism>